<evidence type="ECO:0000259" key="6">
    <source>
        <dbReference type="PROSITE" id="PS50923"/>
    </source>
</evidence>
<dbReference type="SUPFAM" id="SSF57535">
    <property type="entry name" value="Complement control module/SCR domain"/>
    <property type="match status" value="9"/>
</dbReference>
<sequence length="799" mass="88782">MQECDNGRWTNDRPQCKASCRSSGGIARGKKTGSNYGHGKTVRYDCDAEYTLEGKNILTCDDGKWNYDSPKCRAPCRDPGPPINGTIQGDNFRHNSWVTFSCDRNYQRDGNERIKCNDGTWTVCTDPGKPTNGKRLDDNFQNGKTVTFKCNANYDLLGNHSIRCNGGVWSSDAPKCKGQCTFSGNPGNGYTTKRFFGRGEKLIHGSSVEYACDVSYTLTGSNILHCDDGSWSTSVPSCKASCDDPGLIGHGRKAGNAFSHGKIVTYECTTPGYSLEGNPQLTCNNGNWDSDRPKCKASCDPLPALSNGKIHKNHINHGSLVSFSCNQGFQHKGVRQIMCIDGKWNGSSPTCKGTCKNPGQLVNGQIRGDDYSYDATIDFQCNSGYDLNGSGSVTCVKGVWNSQIPACKKRCQDPGKPANGWLLGNNYSHGGTVQFRCKDWTFDLFGASRITCIEGEWSHPTPSCEARCGDPGRPDNGIKEGDDYRSRANVTFRCNPPLELIGSHVISCQEGKWSASRPTCSSCARPLGLQGITNQDIRITSPAYLNFNYRPSSARLNGHFAWCASKQANILTYLQIDLGKAYKLTAIATQGGTVLDKWVKRYRISFKTGPTNVFYSESGLTKDIDGNKDASSLVEYKFKEPFITSTVWIYPLFVGTDPICMRTELYGCDPTPDCVHVGSMFWGLWTNRDRSLDYYKAYITKLNDTHVDFVLEISKQLTRSYRRTEPVLIIDDNISEIKNVARNAPVIAQHKSYIPEWYRTGTVMRIWGTSFVTVKFDDGVTKWVRLPNLRLVKRPRFLC</sequence>
<comment type="caution">
    <text evidence="7">The sequence shown here is derived from an EMBL/GenBank/DDBJ whole genome shotgun (WGS) entry which is preliminary data.</text>
</comment>
<evidence type="ECO:0000313" key="8">
    <source>
        <dbReference type="Proteomes" id="UP001163046"/>
    </source>
</evidence>
<dbReference type="Pfam" id="PF00754">
    <property type="entry name" value="F5_F8_type_C"/>
    <property type="match status" value="1"/>
</dbReference>
<dbReference type="PANTHER" id="PTHR45656:SF4">
    <property type="entry name" value="PROTEIN CBR-CLEC-78"/>
    <property type="match status" value="1"/>
</dbReference>
<keyword evidence="3 4" id="KW-1015">Disulfide bond</keyword>
<feature type="domain" description="Sushi" evidence="6">
    <location>
        <begin position="122"/>
        <end position="178"/>
    </location>
</feature>
<dbReference type="InterPro" id="IPR051277">
    <property type="entry name" value="SEZ6_CSMD_C4BPB_Regulators"/>
</dbReference>
<dbReference type="Proteomes" id="UP001163046">
    <property type="component" value="Unassembled WGS sequence"/>
</dbReference>
<protein>
    <submittedName>
        <fullName evidence="7">Uncharacterized protein</fullName>
    </submittedName>
</protein>
<dbReference type="InterPro" id="IPR008979">
    <property type="entry name" value="Galactose-bd-like_sf"/>
</dbReference>
<dbReference type="InterPro" id="IPR000421">
    <property type="entry name" value="FA58C"/>
</dbReference>
<dbReference type="EMBL" id="MU825898">
    <property type="protein sequence ID" value="KAJ7383519.1"/>
    <property type="molecule type" value="Genomic_DNA"/>
</dbReference>
<dbReference type="CDD" id="cd00033">
    <property type="entry name" value="CCP"/>
    <property type="match status" value="9"/>
</dbReference>
<name>A0A9X0D3I4_9CNID</name>
<evidence type="ECO:0000313" key="7">
    <source>
        <dbReference type="EMBL" id="KAJ7383519.1"/>
    </source>
</evidence>
<dbReference type="OrthoDB" id="5989524at2759"/>
<dbReference type="PROSITE" id="PS50022">
    <property type="entry name" value="FA58C_3"/>
    <property type="match status" value="1"/>
</dbReference>
<keyword evidence="8" id="KW-1185">Reference proteome</keyword>
<accession>A0A9X0D3I4</accession>
<evidence type="ECO:0000256" key="2">
    <source>
        <dbReference type="ARBA" id="ARBA00022737"/>
    </source>
</evidence>
<dbReference type="SMART" id="SM00032">
    <property type="entry name" value="CCP"/>
    <property type="match status" value="9"/>
</dbReference>
<comment type="caution">
    <text evidence="4">Lacks conserved residue(s) required for the propagation of feature annotation.</text>
</comment>
<dbReference type="PROSITE" id="PS50923">
    <property type="entry name" value="SUSHI"/>
    <property type="match status" value="5"/>
</dbReference>
<feature type="domain" description="Sushi" evidence="6">
    <location>
        <begin position="353"/>
        <end position="409"/>
    </location>
</feature>
<evidence type="ECO:0000256" key="1">
    <source>
        <dbReference type="ARBA" id="ARBA00022729"/>
    </source>
</evidence>
<dbReference type="PROSITE" id="PS01285">
    <property type="entry name" value="FA58C_1"/>
    <property type="match status" value="1"/>
</dbReference>
<dbReference type="PANTHER" id="PTHR45656">
    <property type="entry name" value="PROTEIN CBR-CLEC-78"/>
    <property type="match status" value="1"/>
</dbReference>
<keyword evidence="1" id="KW-0732">Signal</keyword>
<dbReference type="InterPro" id="IPR000436">
    <property type="entry name" value="Sushi_SCR_CCP_dom"/>
</dbReference>
<feature type="domain" description="Sushi" evidence="6">
    <location>
        <begin position="466"/>
        <end position="522"/>
    </location>
</feature>
<reference evidence="7" key="1">
    <citation type="submission" date="2023-01" db="EMBL/GenBank/DDBJ databases">
        <title>Genome assembly of the deep-sea coral Lophelia pertusa.</title>
        <authorList>
            <person name="Herrera S."/>
            <person name="Cordes E."/>
        </authorList>
    </citation>
    <scope>NUCLEOTIDE SEQUENCE</scope>
    <source>
        <strain evidence="7">USNM1676648</strain>
        <tissue evidence="7">Polyp</tissue>
    </source>
</reference>
<dbReference type="Pfam" id="PF00084">
    <property type="entry name" value="Sushi"/>
    <property type="match status" value="9"/>
</dbReference>
<evidence type="ECO:0000256" key="4">
    <source>
        <dbReference type="PROSITE-ProRule" id="PRU00302"/>
    </source>
</evidence>
<feature type="domain" description="Sushi" evidence="6">
    <location>
        <begin position="18"/>
        <end position="74"/>
    </location>
</feature>
<dbReference type="SUPFAM" id="SSF49785">
    <property type="entry name" value="Galactose-binding domain-like"/>
    <property type="match status" value="1"/>
</dbReference>
<gene>
    <name evidence="7" type="ORF">OS493_027685</name>
</gene>
<proteinExistence type="predicted"/>
<feature type="domain" description="Sushi" evidence="6">
    <location>
        <begin position="240"/>
        <end position="297"/>
    </location>
</feature>
<feature type="disulfide bond" evidence="4">
    <location>
        <begin position="268"/>
        <end position="295"/>
    </location>
</feature>
<dbReference type="InterPro" id="IPR035976">
    <property type="entry name" value="Sushi/SCR/CCP_sf"/>
</dbReference>
<dbReference type="AlphaFoldDB" id="A0A9X0D3I4"/>
<organism evidence="7 8">
    <name type="scientific">Desmophyllum pertusum</name>
    <dbReference type="NCBI Taxonomy" id="174260"/>
    <lineage>
        <taxon>Eukaryota</taxon>
        <taxon>Metazoa</taxon>
        <taxon>Cnidaria</taxon>
        <taxon>Anthozoa</taxon>
        <taxon>Hexacorallia</taxon>
        <taxon>Scleractinia</taxon>
        <taxon>Caryophylliina</taxon>
        <taxon>Caryophylliidae</taxon>
        <taxon>Desmophyllum</taxon>
    </lineage>
</organism>
<keyword evidence="4" id="KW-0768">Sushi</keyword>
<dbReference type="Gene3D" id="2.10.70.10">
    <property type="entry name" value="Complement Module, domain 1"/>
    <property type="match status" value="9"/>
</dbReference>
<keyword evidence="2" id="KW-0677">Repeat</keyword>
<evidence type="ECO:0000256" key="3">
    <source>
        <dbReference type="ARBA" id="ARBA00023157"/>
    </source>
</evidence>
<dbReference type="Gene3D" id="2.60.120.260">
    <property type="entry name" value="Galactose-binding domain-like"/>
    <property type="match status" value="1"/>
</dbReference>
<evidence type="ECO:0000259" key="5">
    <source>
        <dbReference type="PROSITE" id="PS50022"/>
    </source>
</evidence>
<dbReference type="PROSITE" id="PS01286">
    <property type="entry name" value="FA58C_2"/>
    <property type="match status" value="1"/>
</dbReference>
<dbReference type="SMART" id="SM00231">
    <property type="entry name" value="FA58C"/>
    <property type="match status" value="1"/>
</dbReference>
<feature type="domain" description="F5/8 type C" evidence="5">
    <location>
        <begin position="523"/>
        <end position="668"/>
    </location>
</feature>